<evidence type="ECO:0000313" key="1">
    <source>
        <dbReference type="EMBL" id="MCE0744491.1"/>
    </source>
</evidence>
<keyword evidence="2" id="KW-1185">Reference proteome</keyword>
<protein>
    <submittedName>
        <fullName evidence="1">Histidine phosphatase family protein</fullName>
    </submittedName>
</protein>
<evidence type="ECO:0000313" key="2">
    <source>
        <dbReference type="Proteomes" id="UP001521074"/>
    </source>
</evidence>
<dbReference type="RefSeq" id="WP_173573541.1">
    <property type="nucleotide sequence ID" value="NZ_JAAABN010000004.1"/>
</dbReference>
<gene>
    <name evidence="1" type="ORF">LWC05_11410</name>
</gene>
<reference evidence="1 2" key="1">
    <citation type="submission" date="2021-12" db="EMBL/GenBank/DDBJ databases">
        <title>Genome sequence of Acetobacter sicerae DmPark20a_162.</title>
        <authorList>
            <person name="Chaston J.M."/>
        </authorList>
    </citation>
    <scope>NUCLEOTIDE SEQUENCE [LARGE SCALE GENOMIC DNA]</scope>
    <source>
        <strain evidence="1 2">DmPark20a_162</strain>
    </source>
</reference>
<dbReference type="SUPFAM" id="SSF53254">
    <property type="entry name" value="Phosphoglycerate mutase-like"/>
    <property type="match status" value="1"/>
</dbReference>
<dbReference type="InterPro" id="IPR029033">
    <property type="entry name" value="His_PPase_superfam"/>
</dbReference>
<accession>A0ABS8VWH7</accession>
<sequence length="175" mass="19094">MTIRCLARHPPVEVSPGTCYGQSDVGLAAGWEFFASQLADYIQTAGIRRLVASPLARCRIPAEWVATRTHCELRLDARLKEISFGNWEMRVWDNIPRNALDEWAADLLGFVPPQGESGQELIARVTAFWNETNAGSSCVVLSHGGPLRVLEALVSGKNIDLAVAAMPLGSIRPVL</sequence>
<dbReference type="InterPro" id="IPR013078">
    <property type="entry name" value="His_Pase_superF_clade-1"/>
</dbReference>
<proteinExistence type="predicted"/>
<dbReference type="EMBL" id="JAJSOJ010000038">
    <property type="protein sequence ID" value="MCE0744491.1"/>
    <property type="molecule type" value="Genomic_DNA"/>
</dbReference>
<comment type="caution">
    <text evidence="1">The sequence shown here is derived from an EMBL/GenBank/DDBJ whole genome shotgun (WGS) entry which is preliminary data.</text>
</comment>
<dbReference type="Pfam" id="PF00300">
    <property type="entry name" value="His_Phos_1"/>
    <property type="match status" value="1"/>
</dbReference>
<name>A0ABS8VWH7_9PROT</name>
<dbReference type="Proteomes" id="UP001521074">
    <property type="component" value="Unassembled WGS sequence"/>
</dbReference>
<dbReference type="Gene3D" id="3.40.50.1240">
    <property type="entry name" value="Phosphoglycerate mutase-like"/>
    <property type="match status" value="1"/>
</dbReference>
<organism evidence="1 2">
    <name type="scientific">Acetobacter sicerae</name>
    <dbReference type="NCBI Taxonomy" id="85325"/>
    <lineage>
        <taxon>Bacteria</taxon>
        <taxon>Pseudomonadati</taxon>
        <taxon>Pseudomonadota</taxon>
        <taxon>Alphaproteobacteria</taxon>
        <taxon>Acetobacterales</taxon>
        <taxon>Acetobacteraceae</taxon>
        <taxon>Acetobacter</taxon>
    </lineage>
</organism>